<name>A0AAD5UUV8_9APHY</name>
<evidence type="ECO:0000313" key="2">
    <source>
        <dbReference type="EMBL" id="KAJ3476585.1"/>
    </source>
</evidence>
<dbReference type="EMBL" id="JANAWD010000691">
    <property type="protein sequence ID" value="KAJ3476585.1"/>
    <property type="molecule type" value="Genomic_DNA"/>
</dbReference>
<protein>
    <recommendedName>
        <fullName evidence="4">Aminoglycoside phosphotransferase domain-containing protein</fullName>
    </recommendedName>
</protein>
<dbReference type="InterPro" id="IPR011009">
    <property type="entry name" value="Kinase-like_dom_sf"/>
</dbReference>
<evidence type="ECO:0000313" key="3">
    <source>
        <dbReference type="Proteomes" id="UP001212997"/>
    </source>
</evidence>
<dbReference type="InterPro" id="IPR051035">
    <property type="entry name" value="Mito_inheritance_9"/>
</dbReference>
<reference evidence="2" key="1">
    <citation type="submission" date="2022-07" db="EMBL/GenBank/DDBJ databases">
        <title>Genome Sequence of Physisporinus lineatus.</title>
        <authorList>
            <person name="Buettner E."/>
        </authorList>
    </citation>
    <scope>NUCLEOTIDE SEQUENCE</scope>
    <source>
        <strain evidence="2">VT162</strain>
    </source>
</reference>
<dbReference type="GO" id="GO:0005739">
    <property type="term" value="C:mitochondrion"/>
    <property type="evidence" value="ECO:0007669"/>
    <property type="project" value="TreeGrafter"/>
</dbReference>
<evidence type="ECO:0008006" key="4">
    <source>
        <dbReference type="Google" id="ProtNLM"/>
    </source>
</evidence>
<dbReference type="Proteomes" id="UP001212997">
    <property type="component" value="Unassembled WGS sequence"/>
</dbReference>
<comment type="caution">
    <text evidence="2">The sequence shown here is derived from an EMBL/GenBank/DDBJ whole genome shotgun (WGS) entry which is preliminary data.</text>
</comment>
<sequence>MSSPLLKPETRDLNRGPYQSTGEVLTTAAHKEIAYLKKFGQPLLPFRREKRPSYKYQLQSPSDYIDNLQRYLSITSSLIPGDSALSRFCIRHPDLHPDNIFVSRSPDSGCKIVSLFDWQHTSILPMFILAGIPQRLQNHGDGISESMTLPPRPENLGEMSEAQRANEEYKYSRRLIHYHYVTSTKECNQLHYAAFTDPLYALRGRLYLYGGSPWEGETSELKTVLIEAAKRWEGITGGGVPCPLKFDAEELREMAELDRSLSRTCRGFGILESMCGIGEEGWVLPGDYQKAVAFMKQLQKDWLAGAQSAQERDEITNHWPWDDMDEEMYL</sequence>
<dbReference type="SUPFAM" id="SSF56112">
    <property type="entry name" value="Protein kinase-like (PK-like)"/>
    <property type="match status" value="1"/>
</dbReference>
<accession>A0AAD5UUV8</accession>
<feature type="region of interest" description="Disordered" evidence="1">
    <location>
        <begin position="1"/>
        <end position="20"/>
    </location>
</feature>
<dbReference type="AlphaFoldDB" id="A0AAD5UUV8"/>
<dbReference type="PANTHER" id="PTHR36091:SF2">
    <property type="entry name" value="AMINOGLYCOSIDE PHOSPHOTRANSFERASE DOMAIN-CONTAINING PROTEIN"/>
    <property type="match status" value="1"/>
</dbReference>
<evidence type="ECO:0000256" key="1">
    <source>
        <dbReference type="SAM" id="MobiDB-lite"/>
    </source>
</evidence>
<dbReference type="PANTHER" id="PTHR36091">
    <property type="entry name" value="ALTERED INHERITANCE OF MITOCHONDRIA PROTEIN 9, MITOCHONDRIAL"/>
    <property type="match status" value="1"/>
</dbReference>
<proteinExistence type="predicted"/>
<keyword evidence="3" id="KW-1185">Reference proteome</keyword>
<gene>
    <name evidence="2" type="ORF">NLI96_g11059</name>
</gene>
<organism evidence="2 3">
    <name type="scientific">Meripilus lineatus</name>
    <dbReference type="NCBI Taxonomy" id="2056292"/>
    <lineage>
        <taxon>Eukaryota</taxon>
        <taxon>Fungi</taxon>
        <taxon>Dikarya</taxon>
        <taxon>Basidiomycota</taxon>
        <taxon>Agaricomycotina</taxon>
        <taxon>Agaricomycetes</taxon>
        <taxon>Polyporales</taxon>
        <taxon>Meripilaceae</taxon>
        <taxon>Meripilus</taxon>
    </lineage>
</organism>